<proteinExistence type="predicted"/>
<organism evidence="1 2">
    <name type="scientific">Catharanthus roseus</name>
    <name type="common">Madagascar periwinkle</name>
    <name type="synonym">Vinca rosea</name>
    <dbReference type="NCBI Taxonomy" id="4058"/>
    <lineage>
        <taxon>Eukaryota</taxon>
        <taxon>Viridiplantae</taxon>
        <taxon>Streptophyta</taxon>
        <taxon>Embryophyta</taxon>
        <taxon>Tracheophyta</taxon>
        <taxon>Spermatophyta</taxon>
        <taxon>Magnoliopsida</taxon>
        <taxon>eudicotyledons</taxon>
        <taxon>Gunneridae</taxon>
        <taxon>Pentapetalae</taxon>
        <taxon>asterids</taxon>
        <taxon>lamiids</taxon>
        <taxon>Gentianales</taxon>
        <taxon>Apocynaceae</taxon>
        <taxon>Rauvolfioideae</taxon>
        <taxon>Vinceae</taxon>
        <taxon>Catharanthinae</taxon>
        <taxon>Catharanthus</taxon>
    </lineage>
</organism>
<name>A0ACC0B3L7_CATRO</name>
<reference evidence="2" key="1">
    <citation type="journal article" date="2023" name="Nat. Plants">
        <title>Single-cell RNA sequencing provides a high-resolution roadmap for understanding the multicellular compartmentation of specialized metabolism.</title>
        <authorList>
            <person name="Sun S."/>
            <person name="Shen X."/>
            <person name="Li Y."/>
            <person name="Li Y."/>
            <person name="Wang S."/>
            <person name="Li R."/>
            <person name="Zhang H."/>
            <person name="Shen G."/>
            <person name="Guo B."/>
            <person name="Wei J."/>
            <person name="Xu J."/>
            <person name="St-Pierre B."/>
            <person name="Chen S."/>
            <person name="Sun C."/>
        </authorList>
    </citation>
    <scope>NUCLEOTIDE SEQUENCE [LARGE SCALE GENOMIC DNA]</scope>
</reference>
<dbReference type="EMBL" id="CM044704">
    <property type="protein sequence ID" value="KAI5667232.1"/>
    <property type="molecule type" value="Genomic_DNA"/>
</dbReference>
<accession>A0ACC0B3L7</accession>
<sequence>MIYQGTRSILNYFQTQNPCRSANQEHSTTIHEAKALSSLETQLVVNSSSEVMICENSPANNGSHIGTVSSYQNESRRNNWTYKIDEIDDAVLSELPAEIQEEPTSQQRGAAWSMAAAVWILFGLMGGVVPQSYESSPFILAFRRRQLNQGPSSWLTRFTSWSEFLIDRASFRLDVVIAQIALLGSLACRLGWAKPNWSQVEIG</sequence>
<dbReference type="Proteomes" id="UP001060085">
    <property type="component" value="Linkage Group LG04"/>
</dbReference>
<evidence type="ECO:0000313" key="1">
    <source>
        <dbReference type="EMBL" id="KAI5667232.1"/>
    </source>
</evidence>
<evidence type="ECO:0000313" key="2">
    <source>
        <dbReference type="Proteomes" id="UP001060085"/>
    </source>
</evidence>
<comment type="caution">
    <text evidence="1">The sequence shown here is derived from an EMBL/GenBank/DDBJ whole genome shotgun (WGS) entry which is preliminary data.</text>
</comment>
<gene>
    <name evidence="1" type="ORF">M9H77_17085</name>
</gene>
<protein>
    <submittedName>
        <fullName evidence="1">Uncharacterized protein</fullName>
    </submittedName>
</protein>
<keyword evidence="2" id="KW-1185">Reference proteome</keyword>